<comment type="caution">
    <text evidence="2">The sequence shown here is derived from an EMBL/GenBank/DDBJ whole genome shotgun (WGS) entry which is preliminary data.</text>
</comment>
<evidence type="ECO:0000259" key="1">
    <source>
        <dbReference type="Pfam" id="PF18738"/>
    </source>
</evidence>
<name>A0A8S3S6M4_MYTED</name>
<dbReference type="Proteomes" id="UP000683360">
    <property type="component" value="Unassembled WGS sequence"/>
</dbReference>
<dbReference type="EMBL" id="CAJPWZ010001501">
    <property type="protein sequence ID" value="CAG2217062.1"/>
    <property type="molecule type" value="Genomic_DNA"/>
</dbReference>
<protein>
    <recommendedName>
        <fullName evidence="1">DZIP3-like HEPN domain-containing protein</fullName>
    </recommendedName>
</protein>
<evidence type="ECO:0000313" key="3">
    <source>
        <dbReference type="Proteomes" id="UP000683360"/>
    </source>
</evidence>
<evidence type="ECO:0000313" key="2">
    <source>
        <dbReference type="EMBL" id="CAG2217062.1"/>
    </source>
</evidence>
<dbReference type="InterPro" id="IPR041249">
    <property type="entry name" value="HEPN_DZIP3"/>
</dbReference>
<sequence length="213" mass="24717">MKKTIKRPKACALDIIAIKEPQHRLYGDVTSNWFLNRNLRADEWSMINNVRTNGYVNFDIPLIYKLVRNLNLVPSPTNGWDFHTPPAANEILPGDDIERIRRTRNEILHRGNAQVPDPNLTDYFTTFKDIATRLEVYLGKPKGEFVQKFQNLETCCMDEDTAKTYLDRLALLRERDTNLSEAVANMRKDLDTIMYKGKNTYISSIFNNAINFD</sequence>
<organism evidence="2 3">
    <name type="scientific">Mytilus edulis</name>
    <name type="common">Blue mussel</name>
    <dbReference type="NCBI Taxonomy" id="6550"/>
    <lineage>
        <taxon>Eukaryota</taxon>
        <taxon>Metazoa</taxon>
        <taxon>Spiralia</taxon>
        <taxon>Lophotrochozoa</taxon>
        <taxon>Mollusca</taxon>
        <taxon>Bivalvia</taxon>
        <taxon>Autobranchia</taxon>
        <taxon>Pteriomorphia</taxon>
        <taxon>Mytilida</taxon>
        <taxon>Mytiloidea</taxon>
        <taxon>Mytilidae</taxon>
        <taxon>Mytilinae</taxon>
        <taxon>Mytilus</taxon>
    </lineage>
</organism>
<dbReference type="OrthoDB" id="6122620at2759"/>
<feature type="domain" description="DZIP3-like HEPN" evidence="1">
    <location>
        <begin position="39"/>
        <end position="165"/>
    </location>
</feature>
<keyword evidence="3" id="KW-1185">Reference proteome</keyword>
<reference evidence="2" key="1">
    <citation type="submission" date="2021-03" db="EMBL/GenBank/DDBJ databases">
        <authorList>
            <person name="Bekaert M."/>
        </authorList>
    </citation>
    <scope>NUCLEOTIDE SEQUENCE</scope>
</reference>
<proteinExistence type="predicted"/>
<accession>A0A8S3S6M4</accession>
<gene>
    <name evidence="2" type="ORF">MEDL_30765</name>
</gene>
<dbReference type="Pfam" id="PF18738">
    <property type="entry name" value="HEPN_DZIP3"/>
    <property type="match status" value="1"/>
</dbReference>
<dbReference type="AlphaFoldDB" id="A0A8S3S6M4"/>